<dbReference type="RefSeq" id="WP_128770799.1">
    <property type="nucleotide sequence ID" value="NZ_RXOC01000014.1"/>
</dbReference>
<gene>
    <name evidence="5" type="ORF">EKH83_17720</name>
    <name evidence="4" type="ORF">F1649_02665</name>
</gene>
<evidence type="ECO:0000313" key="4">
    <source>
        <dbReference type="EMBL" id="KAA8485916.1"/>
    </source>
</evidence>
<dbReference type="InterPro" id="IPR008258">
    <property type="entry name" value="Transglycosylase_SLT_dom_1"/>
</dbReference>
<dbReference type="PANTHER" id="PTHR37423:SF2">
    <property type="entry name" value="MEMBRANE-BOUND LYTIC MUREIN TRANSGLYCOSYLASE C"/>
    <property type="match status" value="1"/>
</dbReference>
<protein>
    <submittedName>
        <fullName evidence="5">Lytic transglycosylase domain-containing protein</fullName>
    </submittedName>
</protein>
<dbReference type="OrthoDB" id="9815002at2"/>
<feature type="signal peptide" evidence="2">
    <location>
        <begin position="1"/>
        <end position="27"/>
    </location>
</feature>
<dbReference type="Proteomes" id="UP000322918">
    <property type="component" value="Unassembled WGS sequence"/>
</dbReference>
<organism evidence="5 6">
    <name type="scientific">Arcticibacter tournemirensis</name>
    <dbReference type="NCBI Taxonomy" id="699437"/>
    <lineage>
        <taxon>Bacteria</taxon>
        <taxon>Pseudomonadati</taxon>
        <taxon>Bacteroidota</taxon>
        <taxon>Sphingobacteriia</taxon>
        <taxon>Sphingobacteriales</taxon>
        <taxon>Sphingobacteriaceae</taxon>
        <taxon>Arcticibacter</taxon>
    </lineage>
</organism>
<dbReference type="InterPro" id="IPR023346">
    <property type="entry name" value="Lysozyme-like_dom_sf"/>
</dbReference>
<dbReference type="CDD" id="cd16894">
    <property type="entry name" value="MltD-like"/>
    <property type="match status" value="1"/>
</dbReference>
<evidence type="ECO:0000256" key="1">
    <source>
        <dbReference type="ARBA" id="ARBA00007734"/>
    </source>
</evidence>
<feature type="domain" description="Transglycosylase SLT" evidence="3">
    <location>
        <begin position="106"/>
        <end position="209"/>
    </location>
</feature>
<reference evidence="4 7" key="2">
    <citation type="submission" date="2019-09" db="EMBL/GenBank/DDBJ databases">
        <title>Pararcticibacter amylolyticus gen. nov., sp. nov., isolated from a rottenly hemp rope, and reclassification of Pedobacter tournemirensis as Pararcticibacter tournemirensis comb. nov.</title>
        <authorList>
            <person name="Cai Y."/>
        </authorList>
    </citation>
    <scope>NUCLEOTIDE SEQUENCE [LARGE SCALE GENOMIC DNA]</scope>
    <source>
        <strain evidence="4 7">TF5-37.2-LB10</strain>
    </source>
</reference>
<dbReference type="EMBL" id="VWNE01000003">
    <property type="protein sequence ID" value="KAA8485916.1"/>
    <property type="molecule type" value="Genomic_DNA"/>
</dbReference>
<dbReference type="AlphaFoldDB" id="A0A4Q0M5F1"/>
<reference evidence="5 6" key="1">
    <citation type="submission" date="2018-12" db="EMBL/GenBank/DDBJ databases">
        <title>The Draft Genome Sequence of the Soil Bacterium Pedobacter tournemirensis R1.</title>
        <authorList>
            <person name="He J."/>
        </authorList>
    </citation>
    <scope>NUCLEOTIDE SEQUENCE [LARGE SCALE GENOMIC DNA]</scope>
    <source>
        <strain evidence="5 6">R1</strain>
    </source>
</reference>
<evidence type="ECO:0000313" key="7">
    <source>
        <dbReference type="Proteomes" id="UP000322918"/>
    </source>
</evidence>
<feature type="chain" id="PRO_5044607732" evidence="2">
    <location>
        <begin position="28"/>
        <end position="282"/>
    </location>
</feature>
<dbReference type="SUPFAM" id="SSF53955">
    <property type="entry name" value="Lysozyme-like"/>
    <property type="match status" value="1"/>
</dbReference>
<keyword evidence="7" id="KW-1185">Reference proteome</keyword>
<evidence type="ECO:0000256" key="2">
    <source>
        <dbReference type="SAM" id="SignalP"/>
    </source>
</evidence>
<sequence length="282" mass="32416">MIKKHLIACSVILALIISSKIFISRNAATHNNSFPQTVDFPSPQEKKVSSSKPEFRFADEKVPLHNKKVSLKMSRYLKANSFKHIQTDRLHHTAARWFPVIEPILKRHGIPEDFKYVPLVESGLLGGTSPKGASGYWQFMPQTARTYGLRVNKSIDERQDLKKSTVAACRYLRSLYKEFNNWTLVAAAYNIGENSLRQQMTAQGHRNYFKMRLNRETASYVYKLVSMKEIIENPLKYGYAARNKNLLAQKVQDKPEPLKHFLSRGVERDALKAMSLEQPEVM</sequence>
<dbReference type="Proteomes" id="UP000290848">
    <property type="component" value="Unassembled WGS sequence"/>
</dbReference>
<evidence type="ECO:0000313" key="5">
    <source>
        <dbReference type="EMBL" id="RXF67886.1"/>
    </source>
</evidence>
<evidence type="ECO:0000259" key="3">
    <source>
        <dbReference type="Pfam" id="PF01464"/>
    </source>
</evidence>
<dbReference type="PANTHER" id="PTHR37423">
    <property type="entry name" value="SOLUBLE LYTIC MUREIN TRANSGLYCOSYLASE-RELATED"/>
    <property type="match status" value="1"/>
</dbReference>
<name>A0A4Q0M5F1_9SPHI</name>
<dbReference type="Gene3D" id="1.10.530.10">
    <property type="match status" value="1"/>
</dbReference>
<accession>A0A4Q0M5F1</accession>
<dbReference type="Pfam" id="PF01464">
    <property type="entry name" value="SLT"/>
    <property type="match status" value="1"/>
</dbReference>
<evidence type="ECO:0000313" key="6">
    <source>
        <dbReference type="Proteomes" id="UP000290848"/>
    </source>
</evidence>
<comment type="caution">
    <text evidence="5">The sequence shown here is derived from an EMBL/GenBank/DDBJ whole genome shotgun (WGS) entry which is preliminary data.</text>
</comment>
<comment type="similarity">
    <text evidence="1">Belongs to the transglycosylase Slt family.</text>
</comment>
<dbReference type="EMBL" id="RXOC01000014">
    <property type="protein sequence ID" value="RXF67886.1"/>
    <property type="molecule type" value="Genomic_DNA"/>
</dbReference>
<proteinExistence type="inferred from homology"/>
<keyword evidence="2" id="KW-0732">Signal</keyword>